<dbReference type="Proteomes" id="UP000249451">
    <property type="component" value="Unassembled WGS sequence"/>
</dbReference>
<accession>A0A2W5B7R2</accession>
<dbReference type="InterPro" id="IPR027417">
    <property type="entry name" value="P-loop_NTPase"/>
</dbReference>
<dbReference type="Pfam" id="PF08706">
    <property type="entry name" value="D5_N"/>
    <property type="match status" value="1"/>
</dbReference>
<evidence type="ECO:0000259" key="4">
    <source>
        <dbReference type="PROSITE" id="PS51206"/>
    </source>
</evidence>
<dbReference type="InterPro" id="IPR045455">
    <property type="entry name" value="NrS-1_pol-like_helicase"/>
</dbReference>
<proteinExistence type="predicted"/>
<dbReference type="NCBIfam" id="TIGR01613">
    <property type="entry name" value="primase_Cterm"/>
    <property type="match status" value="1"/>
</dbReference>
<sequence>MTTTTALMPLADRIDAGLVDQPDKWGIYPPPTQPMAVARHLIRDLYTSPDGLPLLTYWQGQLWHYQGTQWNAPRDAIETRGAIWEHLEKQTYPNGSDGELKPWAPTTRRVADVMEPLKIQTLLSGDATPPCLNPNGSPAGTVISMANGLFNLETRQLIDHTPSIFNTWSLPFDYAPNARCPRWHRFLNEVFEHDPDGAHLLREFMGYLISGRTDLQKALMLIGASGAGKGVIATVIRALIGDGNTATITLDGIARGDAMLSGCIGKPLAVMEDARDTERAGTRAVERLLSLIADDPMGIDRKYKDPWFGRLGTRLMLVSNELPRFKDASGAILRRFAIIRLEKSFTDNPDPHLADKLLAELPGIFVWALTGLDQLTAQHGKFTQPASAQGLVDTMADLTRPLDEFIDWATDEGHLTITGKRTDVMSAKALNAIYRQWCDQEGRARMSTSTLANELPAAYPHVQHLNTRLDNTGKFDQNAPKRRLYTGIRPLNLSTHTTPWLVSGTP</sequence>
<dbReference type="InterPro" id="IPR006500">
    <property type="entry name" value="Helicase_put_C_phage/plasmid"/>
</dbReference>
<name>A0A2W5B7R2_9CORY</name>
<keyword evidence="2" id="KW-0378">Hydrolase</keyword>
<dbReference type="InterPro" id="IPR014818">
    <property type="entry name" value="Phage/plasmid_primase_P4_C"/>
</dbReference>
<keyword evidence="1" id="KW-0547">Nucleotide-binding</keyword>
<dbReference type="PANTHER" id="PTHR35372">
    <property type="entry name" value="ATP BINDING PROTEIN-RELATED"/>
    <property type="match status" value="1"/>
</dbReference>
<dbReference type="InterPro" id="IPR014015">
    <property type="entry name" value="Helicase_SF3_DNA-vir"/>
</dbReference>
<dbReference type="SUPFAM" id="SSF52540">
    <property type="entry name" value="P-loop containing nucleoside triphosphate hydrolases"/>
    <property type="match status" value="1"/>
</dbReference>
<dbReference type="Pfam" id="PF19263">
    <property type="entry name" value="DUF5906"/>
    <property type="match status" value="1"/>
</dbReference>
<dbReference type="InterPro" id="IPR051620">
    <property type="entry name" value="ORF904-like_C"/>
</dbReference>
<gene>
    <name evidence="5" type="ORF">DI609_04075</name>
</gene>
<dbReference type="GO" id="GO:0005524">
    <property type="term" value="F:ATP binding"/>
    <property type="evidence" value="ECO:0007669"/>
    <property type="project" value="UniProtKB-KW"/>
</dbReference>
<evidence type="ECO:0000256" key="1">
    <source>
        <dbReference type="ARBA" id="ARBA00022741"/>
    </source>
</evidence>
<keyword evidence="3" id="KW-0067">ATP-binding</keyword>
<dbReference type="AlphaFoldDB" id="A0A2W5B7R2"/>
<organism evidence="5 6">
    <name type="scientific">Corynebacterium urealyticum</name>
    <dbReference type="NCBI Taxonomy" id="43771"/>
    <lineage>
        <taxon>Bacteria</taxon>
        <taxon>Bacillati</taxon>
        <taxon>Actinomycetota</taxon>
        <taxon>Actinomycetes</taxon>
        <taxon>Mycobacteriales</taxon>
        <taxon>Corynebacteriaceae</taxon>
        <taxon>Corynebacterium</taxon>
    </lineage>
</organism>
<protein>
    <recommendedName>
        <fullName evidence="4">SF3 helicase domain-containing protein</fullName>
    </recommendedName>
</protein>
<comment type="caution">
    <text evidence="5">The sequence shown here is derived from an EMBL/GenBank/DDBJ whole genome shotgun (WGS) entry which is preliminary data.</text>
</comment>
<dbReference type="EMBL" id="QFNY01000070">
    <property type="protein sequence ID" value="PZP01468.1"/>
    <property type="molecule type" value="Genomic_DNA"/>
</dbReference>
<dbReference type="PANTHER" id="PTHR35372:SF2">
    <property type="entry name" value="SF3 HELICASE DOMAIN-CONTAINING PROTEIN"/>
    <property type="match status" value="1"/>
</dbReference>
<dbReference type="GO" id="GO:0016787">
    <property type="term" value="F:hydrolase activity"/>
    <property type="evidence" value="ECO:0007669"/>
    <property type="project" value="UniProtKB-KW"/>
</dbReference>
<dbReference type="PROSITE" id="PS51206">
    <property type="entry name" value="SF3_HELICASE_1"/>
    <property type="match status" value="1"/>
</dbReference>
<feature type="domain" description="SF3 helicase" evidence="4">
    <location>
        <begin position="196"/>
        <end position="354"/>
    </location>
</feature>
<evidence type="ECO:0000313" key="6">
    <source>
        <dbReference type="Proteomes" id="UP000249451"/>
    </source>
</evidence>
<evidence type="ECO:0000313" key="5">
    <source>
        <dbReference type="EMBL" id="PZP01468.1"/>
    </source>
</evidence>
<dbReference type="Gene3D" id="3.40.50.300">
    <property type="entry name" value="P-loop containing nucleotide triphosphate hydrolases"/>
    <property type="match status" value="1"/>
</dbReference>
<evidence type="ECO:0000256" key="2">
    <source>
        <dbReference type="ARBA" id="ARBA00022801"/>
    </source>
</evidence>
<evidence type="ECO:0000256" key="3">
    <source>
        <dbReference type="ARBA" id="ARBA00022840"/>
    </source>
</evidence>
<reference evidence="5 6" key="1">
    <citation type="submission" date="2017-11" db="EMBL/GenBank/DDBJ databases">
        <title>Infants hospitalized years apart are colonized by the same room-sourced microbial strains.</title>
        <authorList>
            <person name="Brooks B."/>
            <person name="Olm M.R."/>
            <person name="Firek B.A."/>
            <person name="Baker R."/>
            <person name="Thomas B.C."/>
            <person name="Morowitz M.J."/>
            <person name="Banfield J.F."/>
        </authorList>
    </citation>
    <scope>NUCLEOTIDE SEQUENCE [LARGE SCALE GENOMIC DNA]</scope>
    <source>
        <strain evidence="5">S2_012_000_R3_87</strain>
    </source>
</reference>